<feature type="domain" description="HTH tetR-type" evidence="5">
    <location>
        <begin position="13"/>
        <end position="73"/>
    </location>
</feature>
<dbReference type="GO" id="GO:0000976">
    <property type="term" value="F:transcription cis-regulatory region binding"/>
    <property type="evidence" value="ECO:0007669"/>
    <property type="project" value="TreeGrafter"/>
</dbReference>
<dbReference type="InterPro" id="IPR015292">
    <property type="entry name" value="Tscrpt_reg_YbiH_C"/>
</dbReference>
<reference evidence="6" key="1">
    <citation type="submission" date="2023-01" db="EMBL/GenBank/DDBJ databases">
        <title>The genome sequence of Kordiimonadaceae bacterium 6D33.</title>
        <authorList>
            <person name="Liu Y."/>
        </authorList>
    </citation>
    <scope>NUCLEOTIDE SEQUENCE</scope>
    <source>
        <strain evidence="6">6D33</strain>
    </source>
</reference>
<feature type="DNA-binding region" description="H-T-H motif" evidence="4">
    <location>
        <begin position="36"/>
        <end position="55"/>
    </location>
</feature>
<dbReference type="KEGG" id="gso:PH603_05820"/>
<keyword evidence="2 4" id="KW-0238">DNA-binding</keyword>
<keyword evidence="3" id="KW-0804">Transcription</keyword>
<evidence type="ECO:0000256" key="1">
    <source>
        <dbReference type="ARBA" id="ARBA00023015"/>
    </source>
</evidence>
<dbReference type="PRINTS" id="PR00455">
    <property type="entry name" value="HTHTETR"/>
</dbReference>
<dbReference type="Pfam" id="PF00440">
    <property type="entry name" value="TetR_N"/>
    <property type="match status" value="1"/>
</dbReference>
<dbReference type="Pfam" id="PF09209">
    <property type="entry name" value="CecR_C"/>
    <property type="match status" value="1"/>
</dbReference>
<dbReference type="PANTHER" id="PTHR30055:SF234">
    <property type="entry name" value="HTH-TYPE TRANSCRIPTIONAL REGULATOR BETI"/>
    <property type="match status" value="1"/>
</dbReference>
<evidence type="ECO:0000256" key="3">
    <source>
        <dbReference type="ARBA" id="ARBA00023163"/>
    </source>
</evidence>
<proteinExistence type="predicted"/>
<dbReference type="InterPro" id="IPR036271">
    <property type="entry name" value="Tet_transcr_reg_TetR-rel_C_sf"/>
</dbReference>
<dbReference type="GO" id="GO:0003700">
    <property type="term" value="F:DNA-binding transcription factor activity"/>
    <property type="evidence" value="ECO:0007669"/>
    <property type="project" value="TreeGrafter"/>
</dbReference>
<dbReference type="Gene3D" id="1.10.10.60">
    <property type="entry name" value="Homeodomain-like"/>
    <property type="match status" value="1"/>
</dbReference>
<evidence type="ECO:0000313" key="7">
    <source>
        <dbReference type="Proteomes" id="UP001217500"/>
    </source>
</evidence>
<evidence type="ECO:0000256" key="4">
    <source>
        <dbReference type="PROSITE-ProRule" id="PRU00335"/>
    </source>
</evidence>
<dbReference type="SUPFAM" id="SSF46689">
    <property type="entry name" value="Homeodomain-like"/>
    <property type="match status" value="1"/>
</dbReference>
<dbReference type="SUPFAM" id="SSF48498">
    <property type="entry name" value="Tetracyclin repressor-like, C-terminal domain"/>
    <property type="match status" value="1"/>
</dbReference>
<protein>
    <submittedName>
        <fullName evidence="6">CerR family C-terminal domain-containing protein</fullName>
    </submittedName>
</protein>
<sequence>MPRPAANTKPDQVDAKERLLMAGVKVFGEHGYEGTSTRALANEAGVNISAIAYYYNGKEGLYRAILESIGTMARSVMSGFTDEVEARFKAGDMTDEKATALLHNVMSNFARFLLSERASPYIARILIREQLDPTPNFDFLYEGSMRPMHETLTRLVAFLVKADPADERAILCAHSLLGQAVIFKTHKATALRRLQWQDYGAQEAATIVAMILQQTDAIIAMTREALK</sequence>
<dbReference type="RefSeq" id="WP_289505060.1">
    <property type="nucleotide sequence ID" value="NZ_CP116805.1"/>
</dbReference>
<gene>
    <name evidence="6" type="ORF">PH603_05820</name>
</gene>
<evidence type="ECO:0000313" key="6">
    <source>
        <dbReference type="EMBL" id="WCL55273.1"/>
    </source>
</evidence>
<dbReference type="InterPro" id="IPR050109">
    <property type="entry name" value="HTH-type_TetR-like_transc_reg"/>
</dbReference>
<keyword evidence="1" id="KW-0805">Transcription regulation</keyword>
<dbReference type="AlphaFoldDB" id="A0AAF0BID7"/>
<dbReference type="EMBL" id="CP116805">
    <property type="protein sequence ID" value="WCL55273.1"/>
    <property type="molecule type" value="Genomic_DNA"/>
</dbReference>
<accession>A0AAF0BID7</accession>
<keyword evidence="7" id="KW-1185">Reference proteome</keyword>
<dbReference type="InterPro" id="IPR001647">
    <property type="entry name" value="HTH_TetR"/>
</dbReference>
<dbReference type="InterPro" id="IPR009057">
    <property type="entry name" value="Homeodomain-like_sf"/>
</dbReference>
<dbReference type="PANTHER" id="PTHR30055">
    <property type="entry name" value="HTH-TYPE TRANSCRIPTIONAL REGULATOR RUTR"/>
    <property type="match status" value="1"/>
</dbReference>
<evidence type="ECO:0000259" key="5">
    <source>
        <dbReference type="PROSITE" id="PS50977"/>
    </source>
</evidence>
<dbReference type="Proteomes" id="UP001217500">
    <property type="component" value="Chromosome"/>
</dbReference>
<organism evidence="6 7">
    <name type="scientific">Gimibacter soli</name>
    <dbReference type="NCBI Taxonomy" id="3024400"/>
    <lineage>
        <taxon>Bacteria</taxon>
        <taxon>Pseudomonadati</taxon>
        <taxon>Pseudomonadota</taxon>
        <taxon>Alphaproteobacteria</taxon>
        <taxon>Kordiimonadales</taxon>
        <taxon>Temperatibacteraceae</taxon>
        <taxon>Gimibacter</taxon>
    </lineage>
</organism>
<dbReference type="PROSITE" id="PS50977">
    <property type="entry name" value="HTH_TETR_2"/>
    <property type="match status" value="1"/>
</dbReference>
<evidence type="ECO:0000256" key="2">
    <source>
        <dbReference type="ARBA" id="ARBA00023125"/>
    </source>
</evidence>
<dbReference type="Gene3D" id="1.10.357.10">
    <property type="entry name" value="Tetracycline Repressor, domain 2"/>
    <property type="match status" value="1"/>
</dbReference>
<name>A0AAF0BID7_9PROT</name>